<comment type="pathway">
    <text evidence="2 13">Carbohydrate degradation; glycolysis; pyruvate from D-glyceraldehyde 3-phosphate: step 2/5.</text>
</comment>
<dbReference type="PANTHER" id="PTHR11406:SF23">
    <property type="entry name" value="PHOSPHOGLYCERATE KINASE 1, CHLOROPLASTIC-RELATED"/>
    <property type="match status" value="1"/>
</dbReference>
<feature type="binding site" evidence="13">
    <location>
        <position position="299"/>
    </location>
    <ligand>
        <name>ATP</name>
        <dbReference type="ChEBI" id="CHEBI:30616"/>
    </ligand>
</feature>
<evidence type="ECO:0000313" key="18">
    <source>
        <dbReference type="Proteomes" id="UP000253303"/>
    </source>
</evidence>
<dbReference type="FunFam" id="3.40.50.1260:FF:000006">
    <property type="entry name" value="Phosphoglycerate kinase"/>
    <property type="match status" value="1"/>
</dbReference>
<dbReference type="HAMAP" id="MF_00145">
    <property type="entry name" value="Phosphoglyc_kinase"/>
    <property type="match status" value="1"/>
</dbReference>
<keyword evidence="12 13" id="KW-0324">Glycolysis</keyword>
<evidence type="ECO:0000256" key="4">
    <source>
        <dbReference type="ARBA" id="ARBA00011245"/>
    </source>
</evidence>
<dbReference type="PIRSF" id="PIRSF000724">
    <property type="entry name" value="Pgk"/>
    <property type="match status" value="1"/>
</dbReference>
<feature type="binding site" evidence="13 15">
    <location>
        <position position="208"/>
    </location>
    <ligand>
        <name>ATP</name>
        <dbReference type="ChEBI" id="CHEBI:30616"/>
    </ligand>
</feature>
<evidence type="ECO:0000256" key="9">
    <source>
        <dbReference type="ARBA" id="ARBA00022741"/>
    </source>
</evidence>
<evidence type="ECO:0000256" key="7">
    <source>
        <dbReference type="ARBA" id="ARBA00022490"/>
    </source>
</evidence>
<dbReference type="Proteomes" id="UP000253303">
    <property type="component" value="Unassembled WGS sequence"/>
</dbReference>
<evidence type="ECO:0000256" key="14">
    <source>
        <dbReference type="PIRSR" id="PIRSR000724-1"/>
    </source>
</evidence>
<feature type="binding site" evidence="14">
    <location>
        <position position="121"/>
    </location>
    <ligand>
        <name>(2R)-3-phosphoglycerate</name>
        <dbReference type="ChEBI" id="CHEBI:58272"/>
    </ligand>
</feature>
<reference evidence="17 18" key="1">
    <citation type="submission" date="2018-06" db="EMBL/GenBank/DDBJ databases">
        <title>Sphaerisporangium craniellae sp. nov., isolated from a marine sponge in the South China Sea.</title>
        <authorList>
            <person name="Li L."/>
        </authorList>
    </citation>
    <scope>NUCLEOTIDE SEQUENCE [LARGE SCALE GENOMIC DNA]</scope>
    <source>
        <strain evidence="17 18">LHW63015</strain>
    </source>
</reference>
<evidence type="ECO:0000256" key="13">
    <source>
        <dbReference type="HAMAP-Rule" id="MF_00145"/>
    </source>
</evidence>
<dbReference type="PANTHER" id="PTHR11406">
    <property type="entry name" value="PHOSPHOGLYCERATE KINASE"/>
    <property type="match status" value="1"/>
</dbReference>
<proteinExistence type="inferred from homology"/>
<dbReference type="GO" id="GO:0004618">
    <property type="term" value="F:phosphoglycerate kinase activity"/>
    <property type="evidence" value="ECO:0007669"/>
    <property type="project" value="UniProtKB-UniRule"/>
</dbReference>
<feature type="binding site" evidence="13 15">
    <location>
        <position position="330"/>
    </location>
    <ligand>
        <name>ATP</name>
        <dbReference type="ChEBI" id="CHEBI:30616"/>
    </ligand>
</feature>
<evidence type="ECO:0000256" key="2">
    <source>
        <dbReference type="ARBA" id="ARBA00004838"/>
    </source>
</evidence>
<comment type="similarity">
    <text evidence="3 13 16">Belongs to the phosphoglycerate kinase family.</text>
</comment>
<dbReference type="GO" id="GO:0005524">
    <property type="term" value="F:ATP binding"/>
    <property type="evidence" value="ECO:0007669"/>
    <property type="project" value="UniProtKB-KW"/>
</dbReference>
<evidence type="ECO:0000256" key="11">
    <source>
        <dbReference type="ARBA" id="ARBA00022840"/>
    </source>
</evidence>
<comment type="subcellular location">
    <subcellularLocation>
        <location evidence="13">Cytoplasm</location>
    </subcellularLocation>
</comment>
<evidence type="ECO:0000256" key="10">
    <source>
        <dbReference type="ARBA" id="ARBA00022777"/>
    </source>
</evidence>
<evidence type="ECO:0000256" key="12">
    <source>
        <dbReference type="ARBA" id="ARBA00023152"/>
    </source>
</evidence>
<organism evidence="17 18">
    <name type="scientific">Spongiactinospora rosea</name>
    <dbReference type="NCBI Taxonomy" id="2248750"/>
    <lineage>
        <taxon>Bacteria</taxon>
        <taxon>Bacillati</taxon>
        <taxon>Actinomycetota</taxon>
        <taxon>Actinomycetes</taxon>
        <taxon>Streptosporangiales</taxon>
        <taxon>Streptosporangiaceae</taxon>
        <taxon>Spongiactinospora</taxon>
    </lineage>
</organism>
<feature type="binding site" evidence="13 14">
    <location>
        <begin position="57"/>
        <end position="60"/>
    </location>
    <ligand>
        <name>substrate</name>
    </ligand>
</feature>
<keyword evidence="10 13" id="KW-0418">Kinase</keyword>
<comment type="caution">
    <text evidence="13">Lacks conserved residue(s) required for the propagation of feature annotation.</text>
</comment>
<dbReference type="OrthoDB" id="9808460at2"/>
<comment type="catalytic activity">
    <reaction evidence="1 13 16">
        <text>(2R)-3-phosphoglycerate + ATP = (2R)-3-phospho-glyceroyl phosphate + ADP</text>
        <dbReference type="Rhea" id="RHEA:14801"/>
        <dbReference type="ChEBI" id="CHEBI:30616"/>
        <dbReference type="ChEBI" id="CHEBI:57604"/>
        <dbReference type="ChEBI" id="CHEBI:58272"/>
        <dbReference type="ChEBI" id="CHEBI:456216"/>
        <dbReference type="EC" id="2.7.2.3"/>
    </reaction>
</comment>
<dbReference type="CDD" id="cd00318">
    <property type="entry name" value="Phosphoglycerate_kinase"/>
    <property type="match status" value="1"/>
</dbReference>
<keyword evidence="8 13" id="KW-0808">Transferase</keyword>
<dbReference type="PROSITE" id="PS00111">
    <property type="entry name" value="PGLYCERATE_KINASE"/>
    <property type="match status" value="1"/>
</dbReference>
<evidence type="ECO:0000256" key="8">
    <source>
        <dbReference type="ARBA" id="ARBA00022679"/>
    </source>
</evidence>
<evidence type="ECO:0000256" key="1">
    <source>
        <dbReference type="ARBA" id="ARBA00000642"/>
    </source>
</evidence>
<dbReference type="EC" id="2.7.2.3" evidence="5 13"/>
<dbReference type="InterPro" id="IPR036043">
    <property type="entry name" value="Phosphoglycerate_kinase_sf"/>
</dbReference>
<dbReference type="RefSeq" id="WP_113981810.1">
    <property type="nucleotide sequence ID" value="NZ_QMEY01000006.1"/>
</dbReference>
<dbReference type="AlphaFoldDB" id="A0A366M0S8"/>
<evidence type="ECO:0000256" key="3">
    <source>
        <dbReference type="ARBA" id="ARBA00008982"/>
    </source>
</evidence>
<protein>
    <recommendedName>
        <fullName evidence="6 13">Phosphoglycerate kinase</fullName>
        <ecNumber evidence="5 13">2.7.2.3</ecNumber>
    </recommendedName>
</protein>
<feature type="binding site" evidence="14">
    <location>
        <position position="158"/>
    </location>
    <ligand>
        <name>(2R)-3-phosphoglycerate</name>
        <dbReference type="ChEBI" id="CHEBI:58272"/>
    </ligand>
</feature>
<keyword evidence="18" id="KW-1185">Reference proteome</keyword>
<feature type="binding site" evidence="13">
    <location>
        <position position="34"/>
    </location>
    <ligand>
        <name>substrate</name>
    </ligand>
</feature>
<dbReference type="InterPro" id="IPR015911">
    <property type="entry name" value="Phosphoglycerate_kinase_CS"/>
</dbReference>
<name>A0A366M0S8_9ACTN</name>
<feature type="binding site" evidence="13 14">
    <location>
        <begin position="19"/>
        <end position="21"/>
    </location>
    <ligand>
        <name>substrate</name>
    </ligand>
</feature>
<feature type="binding site" evidence="13">
    <location>
        <position position="158"/>
    </location>
    <ligand>
        <name>substrate</name>
    </ligand>
</feature>
<dbReference type="SUPFAM" id="SSF53748">
    <property type="entry name" value="Phosphoglycerate kinase"/>
    <property type="match status" value="1"/>
</dbReference>
<dbReference type="UniPathway" id="UPA00109">
    <property type="reaction ID" value="UER00185"/>
</dbReference>
<keyword evidence="7 13" id="KW-0963">Cytoplasm</keyword>
<keyword evidence="11 13" id="KW-0067">ATP-binding</keyword>
<dbReference type="EMBL" id="QMEY01000006">
    <property type="protein sequence ID" value="RBQ19032.1"/>
    <property type="molecule type" value="Genomic_DNA"/>
</dbReference>
<evidence type="ECO:0000256" key="15">
    <source>
        <dbReference type="PIRSR" id="PIRSR000724-2"/>
    </source>
</evidence>
<dbReference type="GO" id="GO:0043531">
    <property type="term" value="F:ADP binding"/>
    <property type="evidence" value="ECO:0007669"/>
    <property type="project" value="TreeGrafter"/>
</dbReference>
<dbReference type="Gene3D" id="3.40.50.1260">
    <property type="entry name" value="Phosphoglycerate kinase, N-terminal domain"/>
    <property type="match status" value="2"/>
</dbReference>
<dbReference type="InterPro" id="IPR001576">
    <property type="entry name" value="Phosphoglycerate_kinase"/>
</dbReference>
<evidence type="ECO:0000256" key="16">
    <source>
        <dbReference type="RuleBase" id="RU000532"/>
    </source>
</evidence>
<dbReference type="InterPro" id="IPR015824">
    <property type="entry name" value="Phosphoglycerate_kinase_N"/>
</dbReference>
<keyword evidence="9 13" id="KW-0547">Nucleotide-binding</keyword>
<evidence type="ECO:0000313" key="17">
    <source>
        <dbReference type="EMBL" id="RBQ19032.1"/>
    </source>
</evidence>
<gene>
    <name evidence="13 17" type="primary">pgk</name>
    <name evidence="17" type="ORF">DP939_17835</name>
</gene>
<dbReference type="GO" id="GO:0006096">
    <property type="term" value="P:glycolytic process"/>
    <property type="evidence" value="ECO:0007669"/>
    <property type="project" value="UniProtKB-UniRule"/>
</dbReference>
<dbReference type="Pfam" id="PF00162">
    <property type="entry name" value="PGK"/>
    <property type="match status" value="1"/>
</dbReference>
<comment type="caution">
    <text evidence="17">The sequence shown here is derived from an EMBL/GenBank/DDBJ whole genome shotgun (WGS) entry which is preliminary data.</text>
</comment>
<dbReference type="GO" id="GO:0005829">
    <property type="term" value="C:cytosol"/>
    <property type="evidence" value="ECO:0007669"/>
    <property type="project" value="TreeGrafter"/>
</dbReference>
<evidence type="ECO:0000256" key="6">
    <source>
        <dbReference type="ARBA" id="ARBA00016471"/>
    </source>
</evidence>
<accession>A0A366M0S8</accession>
<feature type="binding site" evidence="13">
    <location>
        <position position="121"/>
    </location>
    <ligand>
        <name>substrate</name>
    </ligand>
</feature>
<comment type="subunit">
    <text evidence="4 13">Monomer.</text>
</comment>
<evidence type="ECO:0000256" key="5">
    <source>
        <dbReference type="ARBA" id="ARBA00013061"/>
    </source>
</evidence>
<dbReference type="FunFam" id="3.40.50.1260:FF:000031">
    <property type="entry name" value="Phosphoglycerate kinase 1"/>
    <property type="match status" value="1"/>
</dbReference>
<feature type="binding site" evidence="14">
    <location>
        <position position="34"/>
    </location>
    <ligand>
        <name>(2R)-3-phosphoglycerate</name>
        <dbReference type="ChEBI" id="CHEBI:58272"/>
    </ligand>
</feature>
<dbReference type="PRINTS" id="PR00477">
    <property type="entry name" value="PHGLYCKINASE"/>
</dbReference>
<dbReference type="GO" id="GO:0006094">
    <property type="term" value="P:gluconeogenesis"/>
    <property type="evidence" value="ECO:0007669"/>
    <property type="project" value="TreeGrafter"/>
</dbReference>
<sequence length="400" mass="41450">MRAASQLDVKGRRVLVRADLNVPLDGETITDDGRIRASVPTIKDLAARGARVIVCAHLGRPKGSPNAKYSLRPVAARLGELLAAEGVAGEVAFAADVVGESARSTVAGLADGRVALLENLRFEPGEESKDDAERGAFAERLAALAELYVGDGFGAVHRKHASVYDVPKILPHAAGGLVLAEVEVLRRLTVEPARPYVVVLGGAKVSDKLGVIANLLTKVDRLLVGGGMAYTFLAAQGHEVGGSILQKDQLDQVRGFIDEAAKRGVELVLPVDVLAATEFAADAPHEAVAATAIPADREGLDIGPRTRELFAAKLAGAGTVFWNGPMGVFEFEAFAGGTRAVAEALVASDAFTVVGGGDVVAAVRTLGFPEDGFSHISTGGGASLEYLEGKTLPGLAALED</sequence>